<dbReference type="PROSITE" id="PS51318">
    <property type="entry name" value="TAT"/>
    <property type="match status" value="1"/>
</dbReference>
<organism evidence="12">
    <name type="scientific">Streptomyces sp. NBC_00008</name>
    <dbReference type="NCBI Taxonomy" id="2903610"/>
    <lineage>
        <taxon>Bacteria</taxon>
        <taxon>Bacillati</taxon>
        <taxon>Actinomycetota</taxon>
        <taxon>Actinomycetes</taxon>
        <taxon>Kitasatosporales</taxon>
        <taxon>Streptomycetaceae</taxon>
        <taxon>Streptomyces</taxon>
    </lineage>
</organism>
<evidence type="ECO:0000256" key="6">
    <source>
        <dbReference type="ARBA" id="ARBA00023295"/>
    </source>
</evidence>
<dbReference type="PRINTS" id="PR00132">
    <property type="entry name" value="GLHYDRLASE2"/>
</dbReference>
<dbReference type="PROSITE" id="PS00719">
    <property type="entry name" value="GLYCOSYL_HYDROL_F2_1"/>
    <property type="match status" value="1"/>
</dbReference>
<dbReference type="PANTHER" id="PTHR46323:SF2">
    <property type="entry name" value="BETA-GALACTOSIDASE"/>
    <property type="match status" value="1"/>
</dbReference>
<dbReference type="InterPro" id="IPR006103">
    <property type="entry name" value="Glyco_hydro_2_cat"/>
</dbReference>
<dbReference type="SMART" id="SM01038">
    <property type="entry name" value="Bgal_small_N"/>
    <property type="match status" value="1"/>
</dbReference>
<dbReference type="Pfam" id="PF02836">
    <property type="entry name" value="Glyco_hydro_2_C"/>
    <property type="match status" value="1"/>
</dbReference>
<dbReference type="InterPro" id="IPR036156">
    <property type="entry name" value="Beta-gal/glucu_dom_sf"/>
</dbReference>
<feature type="region of interest" description="Disordered" evidence="9">
    <location>
        <begin position="301"/>
        <end position="339"/>
    </location>
</feature>
<sequence>MSAYRPSRRSVLSTGAALAGWAVFSAQRQAFAAEAPEWDAEPRVFQVGREAARARLVPYASGSDALRGNMEKSPYFRSLNGTWRFKWSKNPDARPAGFEAPGYDDGGWDRIPVPSNWEIEGYPEPIYLNIRYPWIGYETPEPPAVPHDFNPVGSYRRTFTVPRDWSGRRTLISFQGVKSAFFLWVNGKRVGYSEDSYTPAEFDITDHVRPGENTLAVEVYRWSDGSWLEDQDMIDLSGIFRDVYLYAVAPVHVQDLFVRTALDDAYRDAVLTVTATVRDRGGAGAAGHRVEAVLYDGRGRRVGRPLTGDVDPKVPGGETNGPGGETNGPGAGTNGSGGDTEVTLKADVSAPALWSAENPNLYTVVVTLTDGSGRTVDVQRTRTGFREVEYGPGKFTVNGRPVMFRGTNRHESDPDHGQAIREPRMLQDILLMKQHNINAVRTSHYPNSPRWLELCDEYGLYVIDETNLETHGVRDTVPASLPEWTDACVDRIRSMVERDKNHPSIVVWSLGNEAGGGSNFRAMADWVHARDASRPVHYEGMNEVADLHSEMYTKPADVEAYGKSGKETPFMLCEYAHAMGNSSGNLKEYWDIFERYPNLHGAFVWDWVDQAIRLPVPGDAKHTYLSYGGDWHDGYPTDANFCCNGLVAADRTPHPGLLELKKVYQPVAVAAADLAAGTVTVRNKHLFSGLDAYELRWDVTCDGRSVQHGRLAAPKVAPGGEGTVRIPVRKPAKPEPGAEYWLNVSFVLKAKATWAEAGHTVAAEQLALDWHTPAPADPAPDTLPALTLDETDARVQISGRDTEVVLDKATGTLASYRVKGRLLLAGGPVPNFWRGPTDNDIGRGAQDSLRTWRDAGTDREVTSVKTGQPSPGVVTVEVACTLPTAPATSTWTTVFTVRGDGEIRVRHTLEAAAGLPDLPMVGALLTVPEGFEQIDWYGRGPQENYWDRHTGAFVGRYRSTVDEQVAPYVRPEQTGNMTDVRTLSLTDRSGTGLLVRADPGEDEPMLETSVLHYSPFDLEGPKHPYELKRRDESVLGVNHRQMGVGGNDSWGAPPLEAYLLHAGRTYTYAYRLRSA</sequence>
<feature type="compositionally biased region" description="Gly residues" evidence="9">
    <location>
        <begin position="318"/>
        <end position="338"/>
    </location>
</feature>
<dbReference type="InterPro" id="IPR023230">
    <property type="entry name" value="Glyco_hydro_2_CS"/>
</dbReference>
<evidence type="ECO:0000256" key="10">
    <source>
        <dbReference type="SAM" id="SignalP"/>
    </source>
</evidence>
<dbReference type="InterPro" id="IPR014718">
    <property type="entry name" value="GH-type_carb-bd"/>
</dbReference>
<dbReference type="Pfam" id="PF00703">
    <property type="entry name" value="Glyco_hydro_2"/>
    <property type="match status" value="1"/>
</dbReference>
<accession>A0AAU2VTV2</accession>
<keyword evidence="6 8" id="KW-0326">Glycosidase</keyword>
<feature type="domain" description="Beta galactosidase small chain/" evidence="11">
    <location>
        <begin position="796"/>
        <end position="1073"/>
    </location>
</feature>
<evidence type="ECO:0000256" key="3">
    <source>
        <dbReference type="ARBA" id="ARBA00012756"/>
    </source>
</evidence>
<dbReference type="EC" id="3.2.1.23" evidence="3 8"/>
<name>A0AAU2VTV2_9ACTN</name>
<dbReference type="InterPro" id="IPR032312">
    <property type="entry name" value="LacZ_4"/>
</dbReference>
<dbReference type="InterPro" id="IPR013783">
    <property type="entry name" value="Ig-like_fold"/>
</dbReference>
<evidence type="ECO:0000259" key="11">
    <source>
        <dbReference type="SMART" id="SM01038"/>
    </source>
</evidence>
<dbReference type="InterPro" id="IPR008979">
    <property type="entry name" value="Galactose-bd-like_sf"/>
</dbReference>
<dbReference type="InterPro" id="IPR017853">
    <property type="entry name" value="GH"/>
</dbReference>
<evidence type="ECO:0000256" key="2">
    <source>
        <dbReference type="ARBA" id="ARBA00007401"/>
    </source>
</evidence>
<dbReference type="Gene3D" id="2.60.40.10">
    <property type="entry name" value="Immunoglobulins"/>
    <property type="match status" value="2"/>
</dbReference>
<dbReference type="PROSITE" id="PS00608">
    <property type="entry name" value="GLYCOSYL_HYDROL_F2_2"/>
    <property type="match status" value="1"/>
</dbReference>
<reference evidence="12" key="1">
    <citation type="submission" date="2022-10" db="EMBL/GenBank/DDBJ databases">
        <title>The complete genomes of actinobacterial strains from the NBC collection.</title>
        <authorList>
            <person name="Joergensen T.S."/>
            <person name="Alvarez Arevalo M."/>
            <person name="Sterndorff E.B."/>
            <person name="Faurdal D."/>
            <person name="Vuksanovic O."/>
            <person name="Mourched A.-S."/>
            <person name="Charusanti P."/>
            <person name="Shaw S."/>
            <person name="Blin K."/>
            <person name="Weber T."/>
        </authorList>
    </citation>
    <scope>NUCLEOTIDE SEQUENCE</scope>
    <source>
        <strain evidence="12">NBC_00008</strain>
    </source>
</reference>
<dbReference type="Pfam" id="PF02929">
    <property type="entry name" value="Bgal_small_N"/>
    <property type="match status" value="1"/>
</dbReference>
<dbReference type="InterPro" id="IPR011013">
    <property type="entry name" value="Gal_mutarotase_sf_dom"/>
</dbReference>
<dbReference type="InterPro" id="IPR006102">
    <property type="entry name" value="Ig-like_GH2"/>
</dbReference>
<dbReference type="InterPro" id="IPR006101">
    <property type="entry name" value="Glyco_hydro_2"/>
</dbReference>
<dbReference type="SUPFAM" id="SSF51445">
    <property type="entry name" value="(Trans)glycosidases"/>
    <property type="match status" value="1"/>
</dbReference>
<dbReference type="SUPFAM" id="SSF74650">
    <property type="entry name" value="Galactose mutarotase-like"/>
    <property type="match status" value="1"/>
</dbReference>
<dbReference type="PANTHER" id="PTHR46323">
    <property type="entry name" value="BETA-GALACTOSIDASE"/>
    <property type="match status" value="1"/>
</dbReference>
<dbReference type="GO" id="GO:0004565">
    <property type="term" value="F:beta-galactosidase activity"/>
    <property type="evidence" value="ECO:0007669"/>
    <property type="project" value="UniProtKB-EC"/>
</dbReference>
<comment type="catalytic activity">
    <reaction evidence="1 8">
        <text>Hydrolysis of terminal non-reducing beta-D-galactose residues in beta-D-galactosides.</text>
        <dbReference type="EC" id="3.2.1.23"/>
    </reaction>
</comment>
<dbReference type="GO" id="GO:0030246">
    <property type="term" value="F:carbohydrate binding"/>
    <property type="evidence" value="ECO:0007669"/>
    <property type="project" value="InterPro"/>
</dbReference>
<dbReference type="SUPFAM" id="SSF49303">
    <property type="entry name" value="beta-Galactosidase/glucuronidase domain"/>
    <property type="match status" value="2"/>
</dbReference>
<dbReference type="InterPro" id="IPR023232">
    <property type="entry name" value="Glyco_hydro_2_AS"/>
</dbReference>
<gene>
    <name evidence="12" type="ORF">OG398_17470</name>
</gene>
<feature type="chain" id="PRO_5043345552" description="Beta-galactosidase" evidence="10">
    <location>
        <begin position="33"/>
        <end position="1075"/>
    </location>
</feature>
<dbReference type="InterPro" id="IPR006104">
    <property type="entry name" value="Glyco_hydro_2_N"/>
</dbReference>
<dbReference type="Gene3D" id="2.60.120.260">
    <property type="entry name" value="Galactose-binding domain-like"/>
    <property type="match status" value="1"/>
</dbReference>
<dbReference type="Pfam" id="PF16353">
    <property type="entry name" value="LacZ_4"/>
    <property type="match status" value="1"/>
</dbReference>
<evidence type="ECO:0000256" key="4">
    <source>
        <dbReference type="ARBA" id="ARBA00013303"/>
    </source>
</evidence>
<comment type="similarity">
    <text evidence="2 8">Belongs to the glycosyl hydrolase 2 family.</text>
</comment>
<evidence type="ECO:0000256" key="5">
    <source>
        <dbReference type="ARBA" id="ARBA00022801"/>
    </source>
</evidence>
<dbReference type="InterPro" id="IPR050347">
    <property type="entry name" value="Bact_Beta-galactosidase"/>
</dbReference>
<evidence type="ECO:0000256" key="9">
    <source>
        <dbReference type="SAM" id="MobiDB-lite"/>
    </source>
</evidence>
<dbReference type="Gene3D" id="2.70.98.10">
    <property type="match status" value="1"/>
</dbReference>
<evidence type="ECO:0000313" key="12">
    <source>
        <dbReference type="EMBL" id="WTW69937.1"/>
    </source>
</evidence>
<keyword evidence="10" id="KW-0732">Signal</keyword>
<dbReference type="GO" id="GO:0009341">
    <property type="term" value="C:beta-galactosidase complex"/>
    <property type="evidence" value="ECO:0007669"/>
    <property type="project" value="InterPro"/>
</dbReference>
<dbReference type="InterPro" id="IPR004199">
    <property type="entry name" value="B-gal_small/dom_5"/>
</dbReference>
<feature type="signal peptide" evidence="10">
    <location>
        <begin position="1"/>
        <end position="32"/>
    </location>
</feature>
<evidence type="ECO:0000256" key="1">
    <source>
        <dbReference type="ARBA" id="ARBA00001412"/>
    </source>
</evidence>
<dbReference type="GO" id="GO:0005990">
    <property type="term" value="P:lactose catabolic process"/>
    <property type="evidence" value="ECO:0007669"/>
    <property type="project" value="TreeGrafter"/>
</dbReference>
<protein>
    <recommendedName>
        <fullName evidence="4 8">Beta-galactosidase</fullName>
        <ecNumber evidence="3 8">3.2.1.23</ecNumber>
    </recommendedName>
    <alternativeName>
        <fullName evidence="7 8">Lactase</fullName>
    </alternativeName>
</protein>
<dbReference type="InterPro" id="IPR006311">
    <property type="entry name" value="TAT_signal"/>
</dbReference>
<dbReference type="SUPFAM" id="SSF49785">
    <property type="entry name" value="Galactose-binding domain-like"/>
    <property type="match status" value="1"/>
</dbReference>
<dbReference type="Gene3D" id="3.20.20.80">
    <property type="entry name" value="Glycosidases"/>
    <property type="match status" value="1"/>
</dbReference>
<evidence type="ECO:0000256" key="8">
    <source>
        <dbReference type="RuleBase" id="RU361154"/>
    </source>
</evidence>
<dbReference type="Pfam" id="PF02837">
    <property type="entry name" value="Glyco_hydro_2_N"/>
    <property type="match status" value="1"/>
</dbReference>
<dbReference type="EMBL" id="CP108313">
    <property type="protein sequence ID" value="WTW69937.1"/>
    <property type="molecule type" value="Genomic_DNA"/>
</dbReference>
<proteinExistence type="inferred from homology"/>
<keyword evidence="5 8" id="KW-0378">Hydrolase</keyword>
<evidence type="ECO:0000256" key="7">
    <source>
        <dbReference type="ARBA" id="ARBA00032230"/>
    </source>
</evidence>
<dbReference type="AlphaFoldDB" id="A0AAU2VTV2"/>